<evidence type="ECO:0000256" key="6">
    <source>
        <dbReference type="PIRSR" id="PIRSR613078-1"/>
    </source>
</evidence>
<keyword evidence="10" id="KW-1185">Reference proteome</keyword>
<gene>
    <name evidence="9" type="ORF">KFE25_002841</name>
</gene>
<evidence type="ECO:0000256" key="3">
    <source>
        <dbReference type="ARBA" id="ARBA00022777"/>
    </source>
</evidence>
<evidence type="ECO:0000256" key="2">
    <source>
        <dbReference type="ARBA" id="ARBA00022679"/>
    </source>
</evidence>
<evidence type="ECO:0000313" key="9">
    <source>
        <dbReference type="EMBL" id="KAG8465534.1"/>
    </source>
</evidence>
<dbReference type="PANTHER" id="PTHR13158:SF5">
    <property type="entry name" value="NAD KINASE 2, MITOCHONDRIAL"/>
    <property type="match status" value="1"/>
</dbReference>
<dbReference type="SUPFAM" id="SSF111331">
    <property type="entry name" value="NAD kinase/diacylglycerol kinase-like"/>
    <property type="match status" value="1"/>
</dbReference>
<dbReference type="InterPro" id="IPR013078">
    <property type="entry name" value="His_Pase_superF_clade-1"/>
</dbReference>
<feature type="active site" description="Tele-phosphohistidine intermediate" evidence="6">
    <location>
        <position position="43"/>
    </location>
</feature>
<feature type="region of interest" description="Disordered" evidence="8">
    <location>
        <begin position="313"/>
        <end position="332"/>
    </location>
</feature>
<dbReference type="Gene3D" id="2.60.200.30">
    <property type="entry name" value="Probable inorganic polyphosphate/atp-NAD kinase, domain 2"/>
    <property type="match status" value="1"/>
</dbReference>
<evidence type="ECO:0000256" key="4">
    <source>
        <dbReference type="ARBA" id="ARBA00022857"/>
    </source>
</evidence>
<evidence type="ECO:0008006" key="11">
    <source>
        <dbReference type="Google" id="ProtNLM"/>
    </source>
</evidence>
<keyword evidence="5" id="KW-0520">NAD</keyword>
<dbReference type="Proteomes" id="UP000751190">
    <property type="component" value="Unassembled WGS sequence"/>
</dbReference>
<feature type="binding site" evidence="7">
    <location>
        <position position="111"/>
    </location>
    <ligand>
        <name>substrate</name>
    </ligand>
</feature>
<name>A0A8J6CAH4_DIALT</name>
<dbReference type="Gene3D" id="3.40.50.1240">
    <property type="entry name" value="Phosphoglycerate mutase-like"/>
    <property type="match status" value="1"/>
</dbReference>
<keyword evidence="4" id="KW-0521">NADP</keyword>
<reference evidence="9" key="1">
    <citation type="submission" date="2021-05" db="EMBL/GenBank/DDBJ databases">
        <title>The genome of the haptophyte Pavlova lutheri (Diacronema luteri, Pavlovales) - a model for lipid biosynthesis in eukaryotic algae.</title>
        <authorList>
            <person name="Hulatt C.J."/>
            <person name="Posewitz M.C."/>
        </authorList>
    </citation>
    <scope>NUCLEOTIDE SEQUENCE</scope>
    <source>
        <strain evidence="9">NIVA-4/92</strain>
    </source>
</reference>
<accession>A0A8J6CAH4</accession>
<dbReference type="GO" id="GO:0003951">
    <property type="term" value="F:NAD+ kinase activity"/>
    <property type="evidence" value="ECO:0007669"/>
    <property type="project" value="InterPro"/>
</dbReference>
<dbReference type="GO" id="GO:0019674">
    <property type="term" value="P:NAD+ metabolic process"/>
    <property type="evidence" value="ECO:0007669"/>
    <property type="project" value="InterPro"/>
</dbReference>
<comment type="similarity">
    <text evidence="1">Belongs to the NAD kinase family.</text>
</comment>
<keyword evidence="2" id="KW-0808">Transferase</keyword>
<evidence type="ECO:0000256" key="7">
    <source>
        <dbReference type="PIRSR" id="PIRSR613078-2"/>
    </source>
</evidence>
<dbReference type="Pfam" id="PF00300">
    <property type="entry name" value="His_Phos_1"/>
    <property type="match status" value="1"/>
</dbReference>
<dbReference type="InterPro" id="IPR002504">
    <property type="entry name" value="NADK"/>
</dbReference>
<dbReference type="InterPro" id="IPR029033">
    <property type="entry name" value="His_PPase_superfam"/>
</dbReference>
<proteinExistence type="inferred from homology"/>
<dbReference type="PANTHER" id="PTHR13158">
    <property type="match status" value="1"/>
</dbReference>
<dbReference type="Gene3D" id="3.40.50.10330">
    <property type="entry name" value="Probable inorganic polyphosphate/atp-NAD kinase, domain 1"/>
    <property type="match status" value="1"/>
</dbReference>
<feature type="compositionally biased region" description="Low complexity" evidence="8">
    <location>
        <begin position="424"/>
        <end position="435"/>
    </location>
</feature>
<protein>
    <recommendedName>
        <fullName evidence="11">Phosphoglycerate mutase (2,3-diphosphoglycerate-dependent)</fullName>
    </recommendedName>
</protein>
<dbReference type="Pfam" id="PF01513">
    <property type="entry name" value="NAD_kinase"/>
    <property type="match status" value="1"/>
</dbReference>
<dbReference type="InterPro" id="IPR017437">
    <property type="entry name" value="ATP-NAD_kinase_PpnK-typ_C"/>
</dbReference>
<sequence length="805" mass="87923">MAWNAARARRLTSSSSVARAPRRLASTAWTPPPRLKELVLVRHGESEGNIAHRRSLRGDHSLYENQFFARRHSSLWRLTNRGIEEAIKAGDWLRENIDVRFDRYYVSEYVRAMETAAKLELPGATWYTETFLRERDLGIFDLMSHAERKLKFAEELRRRERDRFFFAPPGGESLADVCLRVDRVINQLHRECQDQRVIIVAHGEVIWCFRIRLERMGQMHYRELEQIQNVHDHIHNCQILHYTRTAPDGTTAPWLTHLRSVCPWDLSRSRNTWEEIERPKYDSVQLMQQVVKVHRIIDDDAAADRLSLAAVASSAARVDRPPPADGAPLRAPFTPAELADNMVQASIFTGADSAAAHPDAWVPTTLAASPGIAARQRQRSAGERAGAQPPARAPSASGDGADDVDGGGIHDDGDGGAGGEGGAHSKAAAAGSAGAQPNPAIGGARLAKGRPLHLKRVALVSKSTRLDRVGSQALNAGDALAARLRDAHVRHATAVGELGAALRAQGLVVEEVGVQNARPDAFSGAELVICAGGDGTFLSTAAHVPPHIPLLGINTDPARSTGALTALTYEPEAAGADWLSNALERLRRGNFELIPRRRLVVSIRPVGGSEYMLPRLALNDVFVSERNSGRVYACEMSGDNGPVRIRRSSGLLFATGTGSSARLRNQIRVDAAFVRHVLSDAAARGAAVAGADGGALTDSECITIAESWSRRWLLPPDDDRMVYSILEPIVPDCQPRQSAGHANWMVVKSLGHNTVLTLDGFYEHPIRYGDELTIAVGDEDSAVLSVVLPGHEIYVPRRGRSWRDI</sequence>
<keyword evidence="3" id="KW-0418">Kinase</keyword>
<evidence type="ECO:0000256" key="1">
    <source>
        <dbReference type="ARBA" id="ARBA00010995"/>
    </source>
</evidence>
<dbReference type="CDD" id="cd07067">
    <property type="entry name" value="HP_PGM_like"/>
    <property type="match status" value="1"/>
</dbReference>
<dbReference type="OMA" id="AWHYSAS"/>
<dbReference type="InterPro" id="IPR016064">
    <property type="entry name" value="NAD/diacylglycerol_kinase_sf"/>
</dbReference>
<feature type="active site" description="Proton donor/acceptor" evidence="6">
    <location>
        <position position="134"/>
    </location>
</feature>
<dbReference type="InterPro" id="IPR001345">
    <property type="entry name" value="PG/BPGM_mutase_AS"/>
</dbReference>
<dbReference type="InterPro" id="IPR017438">
    <property type="entry name" value="ATP-NAD_kinase_N"/>
</dbReference>
<dbReference type="EMBL" id="JAGTXO010000010">
    <property type="protein sequence ID" value="KAG8465534.1"/>
    <property type="molecule type" value="Genomic_DNA"/>
</dbReference>
<feature type="region of interest" description="Disordered" evidence="8">
    <location>
        <begin position="371"/>
        <end position="447"/>
    </location>
</feature>
<organism evidence="9 10">
    <name type="scientific">Diacronema lutheri</name>
    <name type="common">Unicellular marine alga</name>
    <name type="synonym">Monochrysis lutheri</name>
    <dbReference type="NCBI Taxonomy" id="2081491"/>
    <lineage>
        <taxon>Eukaryota</taxon>
        <taxon>Haptista</taxon>
        <taxon>Haptophyta</taxon>
        <taxon>Pavlovophyceae</taxon>
        <taxon>Pavlovales</taxon>
        <taxon>Pavlovaceae</taxon>
        <taxon>Diacronema</taxon>
    </lineage>
</organism>
<feature type="binding site" evidence="7">
    <location>
        <begin position="42"/>
        <end position="49"/>
    </location>
    <ligand>
        <name>substrate</name>
    </ligand>
</feature>
<dbReference type="GO" id="GO:0006741">
    <property type="term" value="P:NADP+ biosynthetic process"/>
    <property type="evidence" value="ECO:0007669"/>
    <property type="project" value="InterPro"/>
</dbReference>
<evidence type="ECO:0000313" key="10">
    <source>
        <dbReference type="Proteomes" id="UP000751190"/>
    </source>
</evidence>
<dbReference type="OrthoDB" id="354304at2759"/>
<evidence type="ECO:0000256" key="5">
    <source>
        <dbReference type="ARBA" id="ARBA00023027"/>
    </source>
</evidence>
<dbReference type="GO" id="GO:0005739">
    <property type="term" value="C:mitochondrion"/>
    <property type="evidence" value="ECO:0007669"/>
    <property type="project" value="TreeGrafter"/>
</dbReference>
<dbReference type="SUPFAM" id="SSF53254">
    <property type="entry name" value="Phosphoglycerate mutase-like"/>
    <property type="match status" value="1"/>
</dbReference>
<dbReference type="PROSITE" id="PS00175">
    <property type="entry name" value="PG_MUTASE"/>
    <property type="match status" value="1"/>
</dbReference>
<evidence type="ECO:0000256" key="8">
    <source>
        <dbReference type="SAM" id="MobiDB-lite"/>
    </source>
</evidence>
<dbReference type="SMART" id="SM00855">
    <property type="entry name" value="PGAM"/>
    <property type="match status" value="1"/>
</dbReference>
<comment type="caution">
    <text evidence="9">The sequence shown here is derived from an EMBL/GenBank/DDBJ whole genome shotgun (WGS) entry which is preliminary data.</text>
</comment>
<dbReference type="AlphaFoldDB" id="A0A8J6CAH4"/>